<proteinExistence type="predicted"/>
<dbReference type="AlphaFoldDB" id="A0A1R1X0Q0"/>
<gene>
    <name evidence="1" type="ORF">AYI69_g11160</name>
</gene>
<dbReference type="Proteomes" id="UP000187429">
    <property type="component" value="Unassembled WGS sequence"/>
</dbReference>
<evidence type="ECO:0000313" key="2">
    <source>
        <dbReference type="Proteomes" id="UP000187429"/>
    </source>
</evidence>
<evidence type="ECO:0000313" key="1">
    <source>
        <dbReference type="EMBL" id="OMJ08199.1"/>
    </source>
</evidence>
<keyword evidence="2" id="KW-1185">Reference proteome</keyword>
<protein>
    <submittedName>
        <fullName evidence="1">Uncharacterized protein</fullName>
    </submittedName>
</protein>
<organism evidence="1 2">
    <name type="scientific">Smittium culicis</name>
    <dbReference type="NCBI Taxonomy" id="133412"/>
    <lineage>
        <taxon>Eukaryota</taxon>
        <taxon>Fungi</taxon>
        <taxon>Fungi incertae sedis</taxon>
        <taxon>Zoopagomycota</taxon>
        <taxon>Kickxellomycotina</taxon>
        <taxon>Harpellomycetes</taxon>
        <taxon>Harpellales</taxon>
        <taxon>Legeriomycetaceae</taxon>
        <taxon>Smittium</taxon>
    </lineage>
</organism>
<sequence length="80" mass="9005">MRAMLPNPHITDNVMIKKIFCILVFSATQPFTHPQPLPNHIPAPSRCSKWHALFAQALSVRLSICFGSLILSCQTLFKKT</sequence>
<accession>A0A1R1X0Q0</accession>
<comment type="caution">
    <text evidence="1">The sequence shown here is derived from an EMBL/GenBank/DDBJ whole genome shotgun (WGS) entry which is preliminary data.</text>
</comment>
<dbReference type="EMBL" id="LSSM01007455">
    <property type="protein sequence ID" value="OMJ08199.1"/>
    <property type="molecule type" value="Genomic_DNA"/>
</dbReference>
<reference evidence="2" key="1">
    <citation type="submission" date="2017-01" db="EMBL/GenBank/DDBJ databases">
        <authorList>
            <person name="Wang Y."/>
            <person name="White M."/>
            <person name="Kvist S."/>
            <person name="Moncalvo J.-M."/>
        </authorList>
    </citation>
    <scope>NUCLEOTIDE SEQUENCE [LARGE SCALE GENOMIC DNA]</scope>
    <source>
        <strain evidence="2">ID-206-W2</strain>
    </source>
</reference>
<name>A0A1R1X0Q0_9FUNG</name>